<sequence>MKVMINRRISLGLMVLILLFTSGNAVAGPLADRLQAFPNWQSKPAVSVAEGDLIYPDWIKGTWNVTSTLIEQIAPLAPNLVTPGFEKNQAYLNQPVQFQVRFVEGSGLNPGGWRGIPIPVSRNPGIVADRAFNGLKIAQAYLGSQAVESVKVDPADPNRQITVLKGDRQLVSVVTGRGSEIPAPDQFIATEITQQIFRRQPQIYLNEVETTTHYQRVKDAPEKITANQITAIYLSPQDPDYFAAGGKAIALYRYQLELSPVATPNQ</sequence>
<name>A0ABT2MXL3_9CYAN</name>
<evidence type="ECO:0000313" key="4">
    <source>
        <dbReference type="Proteomes" id="UP001525890"/>
    </source>
</evidence>
<feature type="signal peptide" evidence="1">
    <location>
        <begin position="1"/>
        <end position="27"/>
    </location>
</feature>
<protein>
    <recommendedName>
        <fullName evidence="2">DUF6816 domain-containing protein</fullName>
    </recommendedName>
</protein>
<evidence type="ECO:0000259" key="2">
    <source>
        <dbReference type="Pfam" id="PF20670"/>
    </source>
</evidence>
<accession>A0ABT2MXL3</accession>
<evidence type="ECO:0000256" key="1">
    <source>
        <dbReference type="SAM" id="SignalP"/>
    </source>
</evidence>
<dbReference type="Proteomes" id="UP001525890">
    <property type="component" value="Unassembled WGS sequence"/>
</dbReference>
<proteinExistence type="predicted"/>
<feature type="chain" id="PRO_5045327242" description="DUF6816 domain-containing protein" evidence="1">
    <location>
        <begin position="28"/>
        <end position="266"/>
    </location>
</feature>
<dbReference type="EMBL" id="JAMXFF010000051">
    <property type="protein sequence ID" value="MCT7969485.1"/>
    <property type="molecule type" value="Genomic_DNA"/>
</dbReference>
<organism evidence="3 4">
    <name type="scientific">Laspinema palackyanum D2a</name>
    <dbReference type="NCBI Taxonomy" id="2953684"/>
    <lineage>
        <taxon>Bacteria</taxon>
        <taxon>Bacillati</taxon>
        <taxon>Cyanobacteriota</taxon>
        <taxon>Cyanophyceae</taxon>
        <taxon>Oscillatoriophycideae</taxon>
        <taxon>Oscillatoriales</taxon>
        <taxon>Laspinemataceae</taxon>
        <taxon>Laspinema</taxon>
        <taxon>Laspinema palackyanum</taxon>
    </lineage>
</organism>
<gene>
    <name evidence="3" type="ORF">NG799_24525</name>
</gene>
<evidence type="ECO:0000313" key="3">
    <source>
        <dbReference type="EMBL" id="MCT7969485.1"/>
    </source>
</evidence>
<comment type="caution">
    <text evidence="3">The sequence shown here is derived from an EMBL/GenBank/DDBJ whole genome shotgun (WGS) entry which is preliminary data.</text>
</comment>
<reference evidence="3 4" key="1">
    <citation type="journal article" date="2022" name="Front. Microbiol.">
        <title>High genomic differentiation and limited gene flow indicate recent cryptic speciation within the genus Laspinema (cyanobacteria).</title>
        <authorList>
            <person name="Stanojkovic A."/>
            <person name="Skoupy S."/>
            <person name="Skaloud P."/>
            <person name="Dvorak P."/>
        </authorList>
    </citation>
    <scope>NUCLEOTIDE SEQUENCE [LARGE SCALE GENOMIC DNA]</scope>
    <source>
        <strain evidence="3 4">D2a</strain>
    </source>
</reference>
<keyword evidence="1" id="KW-0732">Signal</keyword>
<keyword evidence="4" id="KW-1185">Reference proteome</keyword>
<feature type="domain" description="DUF6816" evidence="2">
    <location>
        <begin position="48"/>
        <end position="260"/>
    </location>
</feature>
<dbReference type="InterPro" id="IPR049213">
    <property type="entry name" value="DUF6816"/>
</dbReference>
<dbReference type="Pfam" id="PF20670">
    <property type="entry name" value="DUF6816"/>
    <property type="match status" value="1"/>
</dbReference>